<dbReference type="PANTHER" id="PTHR34580">
    <property type="match status" value="1"/>
</dbReference>
<dbReference type="AlphaFoldDB" id="A0A1W1BT25"/>
<dbReference type="InterPro" id="IPR057727">
    <property type="entry name" value="WCX_dom"/>
</dbReference>
<evidence type="ECO:0000259" key="1">
    <source>
        <dbReference type="Pfam" id="PF25583"/>
    </source>
</evidence>
<dbReference type="Pfam" id="PF25583">
    <property type="entry name" value="WCX"/>
    <property type="match status" value="1"/>
</dbReference>
<dbReference type="PROSITE" id="PS52050">
    <property type="entry name" value="WYL"/>
    <property type="match status" value="1"/>
</dbReference>
<gene>
    <name evidence="2" type="ORF">MNB_SV-14-1696</name>
</gene>
<protein>
    <submittedName>
        <fullName evidence="2">Probable transcription regulator Cj0571</fullName>
    </submittedName>
</protein>
<organism evidence="2">
    <name type="scientific">hydrothermal vent metagenome</name>
    <dbReference type="NCBI Taxonomy" id="652676"/>
    <lineage>
        <taxon>unclassified sequences</taxon>
        <taxon>metagenomes</taxon>
        <taxon>ecological metagenomes</taxon>
    </lineage>
</organism>
<dbReference type="InterPro" id="IPR051534">
    <property type="entry name" value="CBASS_pafABC_assoc_protein"/>
</dbReference>
<evidence type="ECO:0000313" key="2">
    <source>
        <dbReference type="EMBL" id="SFV56611.1"/>
    </source>
</evidence>
<reference evidence="2" key="1">
    <citation type="submission" date="2016-10" db="EMBL/GenBank/DDBJ databases">
        <authorList>
            <person name="de Groot N.N."/>
        </authorList>
    </citation>
    <scope>NUCLEOTIDE SEQUENCE</scope>
</reference>
<dbReference type="EMBL" id="FPHN01000066">
    <property type="protein sequence ID" value="SFV56611.1"/>
    <property type="molecule type" value="Genomic_DNA"/>
</dbReference>
<name>A0A1W1BT25_9ZZZZ</name>
<dbReference type="PANTHER" id="PTHR34580:SF1">
    <property type="entry name" value="PROTEIN PAFC"/>
    <property type="match status" value="1"/>
</dbReference>
<sequence>MNKTKRILYILEKLSTQDRVCVKELASYLGFSVKTIQNDFKKDIKPHFGERLNKVGDCYFLLKREQFYDLFQHNHKTSKEFLRLLSIVDVKLYNQFKKEHSELIKGLKLDSSTIYQIENSPYEELNSNNKKIIEQIEECIYQQNYINVTYRDNFYYAHCIPLKILYLKDNWYLALLTTNNIDNNTIFKKLRINFIEKVQKTKIPPINFKSDHTEKLKAELFLKNIQSPYSNMNQPTYQVRLRVSKEVARFFKSKKYLKSQKILETLKNGDILVIYEISHELEIIPLIQQWIPYVYVVEPLELKEKIAKNIEQFAKGL</sequence>
<proteinExistence type="predicted"/>
<feature type="domain" description="WCX" evidence="1">
    <location>
        <begin position="235"/>
        <end position="312"/>
    </location>
</feature>
<accession>A0A1W1BT25</accession>